<sequence length="217" mass="24854">MYTKQVLKDLVSTGKEYNSFSPLYLTDKKARPGCILKNTLCPPYKKPPLPFGVMTAKVHGLLRPLKIAHTLMAREILRTAEIFPAEYFPGRVLYETEKAYHPDVSHVRMFRECFENQVGMPFLVAGFVIDHLSRNTLYYSFDSTPFYSEYRDNPDYSDIDVSEIQIKPLKTAAGFYNECAEALYEAGFIIMPTSFIDVLDGFLPPDTIHKDLPVFEI</sequence>
<reference evidence="2" key="1">
    <citation type="submission" date="2016-10" db="EMBL/GenBank/DDBJ databases">
        <authorList>
            <person name="Varghese N."/>
            <person name="Submissions S."/>
        </authorList>
    </citation>
    <scope>NUCLEOTIDE SEQUENCE [LARGE SCALE GENOMIC DNA]</scope>
    <source>
        <strain evidence="2">DSM 3384</strain>
    </source>
</reference>
<dbReference type="RefSeq" id="WP_092234059.1">
    <property type="nucleotide sequence ID" value="NZ_FNLL01000006.1"/>
</dbReference>
<dbReference type="Proteomes" id="UP000199608">
    <property type="component" value="Unassembled WGS sequence"/>
</dbReference>
<protein>
    <submittedName>
        <fullName evidence="1">Uncharacterized protein</fullName>
    </submittedName>
</protein>
<keyword evidence="2" id="KW-1185">Reference proteome</keyword>
<proteinExistence type="predicted"/>
<evidence type="ECO:0000313" key="1">
    <source>
        <dbReference type="EMBL" id="SDU27357.1"/>
    </source>
</evidence>
<evidence type="ECO:0000313" key="2">
    <source>
        <dbReference type="Proteomes" id="UP000199608"/>
    </source>
</evidence>
<accession>A0A1H2H649</accession>
<organism evidence="1 2">
    <name type="scientific">Desulfobacula phenolica</name>
    <dbReference type="NCBI Taxonomy" id="90732"/>
    <lineage>
        <taxon>Bacteria</taxon>
        <taxon>Pseudomonadati</taxon>
        <taxon>Thermodesulfobacteriota</taxon>
        <taxon>Desulfobacteria</taxon>
        <taxon>Desulfobacterales</taxon>
        <taxon>Desulfobacteraceae</taxon>
        <taxon>Desulfobacula</taxon>
    </lineage>
</organism>
<gene>
    <name evidence="1" type="ORF">SAMN04487931_10668</name>
</gene>
<dbReference type="AlphaFoldDB" id="A0A1H2H649"/>
<name>A0A1H2H649_9BACT</name>
<dbReference type="EMBL" id="FNLL01000006">
    <property type="protein sequence ID" value="SDU27357.1"/>
    <property type="molecule type" value="Genomic_DNA"/>
</dbReference>